<name>A0A9P6RSF0_9FUNG</name>
<dbReference type="InterPro" id="IPR041913">
    <property type="entry name" value="POLD3_sf"/>
</dbReference>
<feature type="compositionally biased region" description="Low complexity" evidence="5">
    <location>
        <begin position="147"/>
        <end position="194"/>
    </location>
</feature>
<comment type="subcellular location">
    <subcellularLocation>
        <location evidence="1">Nucleus</location>
    </subcellularLocation>
</comment>
<keyword evidence="3" id="KW-0235">DNA replication</keyword>
<dbReference type="PANTHER" id="PTHR17598:SF13">
    <property type="entry name" value="DNA POLYMERASE DELTA SUBUNIT 3"/>
    <property type="match status" value="1"/>
</dbReference>
<evidence type="ECO:0000256" key="2">
    <source>
        <dbReference type="ARBA" id="ARBA00017589"/>
    </source>
</evidence>
<gene>
    <name evidence="6" type="primary">POLD3</name>
    <name evidence="6" type="ORF">BGZ99_005881</name>
</gene>
<dbReference type="Gene3D" id="3.90.1030.20">
    <property type="entry name" value="DNA polymerase delta, p66 (Cdc27) subunit, wHTH domain"/>
    <property type="match status" value="1"/>
</dbReference>
<sequence>MTTDIESQTVDLLVATVEDDKKNVTYRWLSRSMGYSVNTAKQLMESYLSTSGKGKVHGTYYIMRRDPKTQHQVVSLVSQERLSEIKQDPTVVGYHIYSLEPSQLKDIAILSAANLDATRLQQGKDINIYRTVQNKHVVVSKSNNRPTGSVATSGTASTLAGKPTPAAKQPAATSPAPAAVASTPSVTTPPAAGTNSKTKSTAKPSMLGFFGKPSTAAPKPVAATPTLSTTTAPSAQSSKLNFKRKAESISQTKVNDRAEEDSDEAVDSEEERDRRLAMSSRLDQDQGDVVGSGRNDKGSLKKRQRSSRILVTDDDDDDDDDVAEAEDDESVETMSKEARIALNKEKEAQRLALENMMLMDDNHAVEVEDEDSKMIDIEEVESDKQTSAGHASVAATTTNGDSVPRRRRGHRAVTKQRTTRNARGYMVTEDYVEMESFSEDEVEPVKMPVAAPAAPAPLAKPLAEPAAGSAGTGPKKKAGGKGNQSLLNFFKKA</sequence>
<feature type="compositionally biased region" description="Acidic residues" evidence="5">
    <location>
        <begin position="258"/>
        <end position="270"/>
    </location>
</feature>
<feature type="compositionally biased region" description="Low complexity" evidence="5">
    <location>
        <begin position="213"/>
        <end position="238"/>
    </location>
</feature>
<feature type="region of interest" description="Disordered" evidence="5">
    <location>
        <begin position="139"/>
        <end position="337"/>
    </location>
</feature>
<dbReference type="GO" id="GO:0003887">
    <property type="term" value="F:DNA-directed DNA polymerase activity"/>
    <property type="evidence" value="ECO:0007669"/>
    <property type="project" value="TreeGrafter"/>
</dbReference>
<evidence type="ECO:0000313" key="6">
    <source>
        <dbReference type="EMBL" id="KAG0328215.1"/>
    </source>
</evidence>
<feature type="compositionally biased region" description="Acidic residues" evidence="5">
    <location>
        <begin position="312"/>
        <end position="331"/>
    </location>
</feature>
<feature type="region of interest" description="Disordered" evidence="5">
    <location>
        <begin position="460"/>
        <end position="493"/>
    </location>
</feature>
<evidence type="ECO:0000313" key="7">
    <source>
        <dbReference type="Proteomes" id="UP000738325"/>
    </source>
</evidence>
<evidence type="ECO:0000256" key="4">
    <source>
        <dbReference type="ARBA" id="ARBA00023242"/>
    </source>
</evidence>
<keyword evidence="4" id="KW-0539">Nucleus</keyword>
<accession>A0A9P6RSF0</accession>
<reference evidence="6" key="1">
    <citation type="journal article" date="2020" name="Fungal Divers.">
        <title>Resolving the Mortierellaceae phylogeny through synthesis of multi-gene phylogenetics and phylogenomics.</title>
        <authorList>
            <person name="Vandepol N."/>
            <person name="Liber J."/>
            <person name="Desiro A."/>
            <person name="Na H."/>
            <person name="Kennedy M."/>
            <person name="Barry K."/>
            <person name="Grigoriev I.V."/>
            <person name="Miller A.N."/>
            <person name="O'Donnell K."/>
            <person name="Stajich J.E."/>
            <person name="Bonito G."/>
        </authorList>
    </citation>
    <scope>NUCLEOTIDE SEQUENCE</scope>
    <source>
        <strain evidence="6">REB-010B</strain>
    </source>
</reference>
<protein>
    <recommendedName>
        <fullName evidence="2">DNA polymerase delta subunit 3</fullName>
    </recommendedName>
</protein>
<dbReference type="EMBL" id="JAAAIP010000039">
    <property type="protein sequence ID" value="KAG0328215.1"/>
    <property type="molecule type" value="Genomic_DNA"/>
</dbReference>
<dbReference type="GO" id="GO:0006271">
    <property type="term" value="P:DNA strand elongation involved in DNA replication"/>
    <property type="evidence" value="ECO:0007669"/>
    <property type="project" value="TreeGrafter"/>
</dbReference>
<evidence type="ECO:0000256" key="1">
    <source>
        <dbReference type="ARBA" id="ARBA00004123"/>
    </source>
</evidence>
<comment type="caution">
    <text evidence="6">The sequence shown here is derived from an EMBL/GenBank/DDBJ whole genome shotgun (WGS) entry which is preliminary data.</text>
</comment>
<dbReference type="Proteomes" id="UP000738325">
    <property type="component" value="Unassembled WGS sequence"/>
</dbReference>
<feature type="region of interest" description="Disordered" evidence="5">
    <location>
        <begin position="380"/>
        <end position="420"/>
    </location>
</feature>
<dbReference type="AlphaFoldDB" id="A0A9P6RSF0"/>
<feature type="compositionally biased region" description="Polar residues" evidence="5">
    <location>
        <begin position="385"/>
        <end position="401"/>
    </location>
</feature>
<organism evidence="6 7">
    <name type="scientific">Dissophora globulifera</name>
    <dbReference type="NCBI Taxonomy" id="979702"/>
    <lineage>
        <taxon>Eukaryota</taxon>
        <taxon>Fungi</taxon>
        <taxon>Fungi incertae sedis</taxon>
        <taxon>Mucoromycota</taxon>
        <taxon>Mortierellomycotina</taxon>
        <taxon>Mortierellomycetes</taxon>
        <taxon>Mortierellales</taxon>
        <taxon>Mortierellaceae</taxon>
        <taxon>Dissophora</taxon>
    </lineage>
</organism>
<dbReference type="InterPro" id="IPR019038">
    <property type="entry name" value="POLD3"/>
</dbReference>
<dbReference type="GO" id="GO:0043625">
    <property type="term" value="C:delta DNA polymerase complex"/>
    <property type="evidence" value="ECO:0007669"/>
    <property type="project" value="InterPro"/>
</dbReference>
<evidence type="ECO:0000256" key="3">
    <source>
        <dbReference type="ARBA" id="ARBA00022705"/>
    </source>
</evidence>
<dbReference type="GO" id="GO:0006297">
    <property type="term" value="P:nucleotide-excision repair, DNA gap filling"/>
    <property type="evidence" value="ECO:0007669"/>
    <property type="project" value="TreeGrafter"/>
</dbReference>
<keyword evidence="7" id="KW-1185">Reference proteome</keyword>
<feature type="compositionally biased region" description="Basic residues" evidence="5">
    <location>
        <begin position="405"/>
        <end position="420"/>
    </location>
</feature>
<evidence type="ECO:0000256" key="5">
    <source>
        <dbReference type="SAM" id="MobiDB-lite"/>
    </source>
</evidence>
<dbReference type="PANTHER" id="PTHR17598">
    <property type="entry name" value="DNA POLYMERASE DELTA SUBUNIT 3"/>
    <property type="match status" value="1"/>
</dbReference>
<dbReference type="OrthoDB" id="514823at2759"/>
<dbReference type="GO" id="GO:1904161">
    <property type="term" value="P:DNA synthesis involved in UV-damage excision repair"/>
    <property type="evidence" value="ECO:0007669"/>
    <property type="project" value="TreeGrafter"/>
</dbReference>
<feature type="compositionally biased region" description="Low complexity" evidence="5">
    <location>
        <begin position="460"/>
        <end position="473"/>
    </location>
</feature>
<dbReference type="Pfam" id="PF09507">
    <property type="entry name" value="CDC27"/>
    <property type="match status" value="1"/>
</dbReference>
<proteinExistence type="predicted"/>